<reference evidence="1" key="1">
    <citation type="journal article" date="2021" name="Proc. Natl. Acad. Sci. U.S.A.">
        <title>A Catalog of Tens of Thousands of Viruses from Human Metagenomes Reveals Hidden Associations with Chronic Diseases.</title>
        <authorList>
            <person name="Tisza M.J."/>
            <person name="Buck C.B."/>
        </authorList>
    </citation>
    <scope>NUCLEOTIDE SEQUENCE</scope>
    <source>
        <strain evidence="1">CtSWe10</strain>
    </source>
</reference>
<protein>
    <submittedName>
        <fullName evidence="1">Receptor Binding Protein</fullName>
    </submittedName>
</protein>
<organism evidence="1">
    <name type="scientific">Siphoviridae sp. ctSWe10</name>
    <dbReference type="NCBI Taxonomy" id="2826344"/>
    <lineage>
        <taxon>Viruses</taxon>
        <taxon>Duplodnaviria</taxon>
        <taxon>Heunggongvirae</taxon>
        <taxon>Uroviricota</taxon>
        <taxon>Caudoviricetes</taxon>
    </lineage>
</organism>
<proteinExistence type="predicted"/>
<name>A0A8S5NS50_9CAUD</name>
<accession>A0A8S5NS50</accession>
<evidence type="ECO:0000313" key="1">
    <source>
        <dbReference type="EMBL" id="DAD97138.1"/>
    </source>
</evidence>
<sequence>MSVTSGFFDSVNGDRKYNAEQMSSIFDGIITDGIFQNIGRAFFVQSIGGNDITVEIGRAWFNHSWVLNDSILRVTAPESNVLLERIDAVVIEINHEQGVRAGTIKIVQGEPSRTPQRPAMARERLIKQYPLCYIFRAPNTQSFTQANITNMVGTSECPYITGILQTQNIDNIVAQWSAQFNEWNDQKRQDFTAWFEQVKNLLDNSDATRLGRVIDRSNNVIDVWMRTGQFTNSAPYTLRIDIPDMKATDRPEISHHIIDGVTDPATIRGAWKSYSCIDKVKTFDGYMNIICFRKKPAQDILLSVKGVWNG</sequence>
<dbReference type="EMBL" id="BK015232">
    <property type="protein sequence ID" value="DAD97138.1"/>
    <property type="molecule type" value="Genomic_DNA"/>
</dbReference>
<keyword evidence="1" id="KW-0675">Receptor</keyword>